<reference evidence="3" key="2">
    <citation type="submission" date="2018-07" db="EMBL/GenBank/DDBJ databases">
        <authorList>
            <consortium name="NCBI Pathogen Detection Project"/>
        </authorList>
    </citation>
    <scope>NUCLEOTIDE SEQUENCE</scope>
    <source>
        <strain evidence="3">13-1901</strain>
    </source>
</reference>
<evidence type="ECO:0000313" key="3">
    <source>
        <dbReference type="EMBL" id="HAF1177625.1"/>
    </source>
</evidence>
<evidence type="ECO:0000313" key="2">
    <source>
        <dbReference type="EMBL" id="EDI0446410.1"/>
    </source>
</evidence>
<sequence length="70" mass="8232">MSKPTDEEIIAVLKRRGPCMTYVVNNWLRDDHRSLQTAYVLRRLKKLEAIGVVKRVKTNYKVQICWEAAQ</sequence>
<organism evidence="1">
    <name type="scientific">Salmonella newport</name>
    <dbReference type="NCBI Taxonomy" id="108619"/>
    <lineage>
        <taxon>Bacteria</taxon>
        <taxon>Pseudomonadati</taxon>
        <taxon>Pseudomonadota</taxon>
        <taxon>Gammaproteobacteria</taxon>
        <taxon>Enterobacterales</taxon>
        <taxon>Enterobacteriaceae</taxon>
        <taxon>Salmonella</taxon>
    </lineage>
</organism>
<protein>
    <recommendedName>
        <fullName evidence="4">MarR family transcriptional regulator</fullName>
    </recommendedName>
</protein>
<reference evidence="1" key="3">
    <citation type="submission" date="2018-07" db="EMBL/GenBank/DDBJ databases">
        <authorList>
            <person name="Ashton P.M."/>
            <person name="Dallman T."/>
            <person name="Nair S."/>
            <person name="De Pinna E."/>
            <person name="Peters T."/>
            <person name="Grant K."/>
        </authorList>
    </citation>
    <scope>NUCLEOTIDE SEQUENCE</scope>
    <source>
        <strain evidence="2">335522</strain>
        <strain evidence="1">503427</strain>
    </source>
</reference>
<reference evidence="3" key="1">
    <citation type="journal article" date="2018" name="Genome Biol.">
        <title>SKESA: strategic k-mer extension for scrupulous assemblies.</title>
        <authorList>
            <person name="Souvorov A."/>
            <person name="Agarwala R."/>
            <person name="Lipman D.J."/>
        </authorList>
    </citation>
    <scope>NUCLEOTIDE SEQUENCE</scope>
    <source>
        <strain evidence="3">13-1901</strain>
    </source>
</reference>
<accession>A0A3U7R0E5</accession>
<dbReference type="EMBL" id="AAMJQQ010000005">
    <property type="protein sequence ID" value="EDI0446410.1"/>
    <property type="molecule type" value="Genomic_DNA"/>
</dbReference>
<gene>
    <name evidence="2" type="ORF">CC757_08075</name>
    <name evidence="1" type="ORF">DS704_06085</name>
    <name evidence="3" type="ORF">G9G44_000288</name>
</gene>
<evidence type="ECO:0008006" key="4">
    <source>
        <dbReference type="Google" id="ProtNLM"/>
    </source>
</evidence>
<proteinExistence type="predicted"/>
<dbReference type="AlphaFoldDB" id="A0A3U7R0E5"/>
<dbReference type="EMBL" id="AAHMGC010000004">
    <property type="protein sequence ID" value="EBX7835392.1"/>
    <property type="molecule type" value="Genomic_DNA"/>
</dbReference>
<comment type="caution">
    <text evidence="1">The sequence shown here is derived from an EMBL/GenBank/DDBJ whole genome shotgun (WGS) entry which is preliminary data.</text>
</comment>
<name>A0A3U7R0E5_SALNE</name>
<dbReference type="EMBL" id="DAAUCX010000001">
    <property type="protein sequence ID" value="HAF1177625.1"/>
    <property type="molecule type" value="Genomic_DNA"/>
</dbReference>
<evidence type="ECO:0000313" key="1">
    <source>
        <dbReference type="EMBL" id="EBX7835392.1"/>
    </source>
</evidence>